<evidence type="ECO:0000313" key="1">
    <source>
        <dbReference type="EMBL" id="QQS83427.1"/>
    </source>
</evidence>
<dbReference type="EMBL" id="CP068073">
    <property type="protein sequence ID" value="QQS83427.1"/>
    <property type="molecule type" value="Genomic_DNA"/>
</dbReference>
<dbReference type="Proteomes" id="UP000293854">
    <property type="component" value="Unassembled WGS sequence"/>
</dbReference>
<dbReference type="InterPro" id="IPR014913">
    <property type="entry name" value="YppE-like"/>
</dbReference>
<protein>
    <submittedName>
        <fullName evidence="2">DUF1798 family protein</fullName>
    </submittedName>
</protein>
<sequence>MMYKVVQQLIRYTQMMKDRYQNAREGTQYSFHNDVVPFTKEIDALIDKLNSKAELIVSLPYMNKMKYQILIQNLETLSVECHYSGTSRKVFMDKLKSVKYDLNYIKESEKQYG</sequence>
<proteinExistence type="predicted"/>
<dbReference type="SUPFAM" id="SSF140415">
    <property type="entry name" value="YppE-like"/>
    <property type="match status" value="1"/>
</dbReference>
<dbReference type="GeneID" id="93726632"/>
<keyword evidence="4" id="KW-1185">Reference proteome</keyword>
<dbReference type="KEGG" id="scv:A4G25_02060"/>
<reference evidence="1 4" key="2">
    <citation type="submission" date="2021-01" db="EMBL/GenBank/DDBJ databases">
        <title>FDA dAtabase for Regulatory Grade micrObial Sequences (FDA-ARGOS): Supporting development and validation of Infectious Disease Dx tests.</title>
        <authorList>
            <person name="Sproer C."/>
            <person name="Gronow S."/>
            <person name="Severitt S."/>
            <person name="Schroder I."/>
            <person name="Tallon L."/>
            <person name="Sadzewicz L."/>
            <person name="Zhao X."/>
            <person name="Boylan J."/>
            <person name="Ott S."/>
            <person name="Bowen H."/>
            <person name="Vavikolanu K."/>
            <person name="Mehta A."/>
            <person name="Aluvathingal J."/>
            <person name="Nadendla S."/>
            <person name="Lowell S."/>
            <person name="Myers T."/>
            <person name="Yan Y."/>
            <person name="Sichtig H."/>
        </authorList>
    </citation>
    <scope>NUCLEOTIDE SEQUENCE [LARGE SCALE GENOMIC DNA]</scope>
    <source>
        <strain evidence="1 4">FDAARGOS_1148</strain>
    </source>
</reference>
<dbReference type="Proteomes" id="UP000595942">
    <property type="component" value="Chromosome"/>
</dbReference>
<gene>
    <name evidence="2" type="ORF">EIG99_05960</name>
    <name evidence="1" type="ORF">I6J05_03650</name>
</gene>
<accession>A0A143P8D5</accession>
<organism evidence="2 3">
    <name type="scientific">Staphylococcus condimenti</name>
    <dbReference type="NCBI Taxonomy" id="70255"/>
    <lineage>
        <taxon>Bacteria</taxon>
        <taxon>Bacillati</taxon>
        <taxon>Bacillota</taxon>
        <taxon>Bacilli</taxon>
        <taxon>Bacillales</taxon>
        <taxon>Staphylococcaceae</taxon>
        <taxon>Staphylococcus</taxon>
    </lineage>
</organism>
<dbReference type="EMBL" id="RQTE01000095">
    <property type="protein sequence ID" value="RZI02535.1"/>
    <property type="molecule type" value="Genomic_DNA"/>
</dbReference>
<evidence type="ECO:0000313" key="4">
    <source>
        <dbReference type="Proteomes" id="UP000595942"/>
    </source>
</evidence>
<evidence type="ECO:0000313" key="2">
    <source>
        <dbReference type="EMBL" id="RZI02535.1"/>
    </source>
</evidence>
<dbReference type="Pfam" id="PF08807">
    <property type="entry name" value="DUF1798"/>
    <property type="match status" value="1"/>
</dbReference>
<reference evidence="2 3" key="1">
    <citation type="submission" date="2018-11" db="EMBL/GenBank/DDBJ databases">
        <title>Genomic profiling of Staphylococcus species from a Poultry farm system in KwaZulu-Natal, South Africa.</title>
        <authorList>
            <person name="Amoako D.G."/>
            <person name="Somboro A.M."/>
            <person name="Abia A.L.K."/>
            <person name="Bester L.A."/>
            <person name="Essack S.Y."/>
        </authorList>
    </citation>
    <scope>NUCLEOTIDE SEQUENCE [LARGE SCALE GENOMIC DNA]</scope>
    <source>
        <strain evidence="2 3">SA11</strain>
    </source>
</reference>
<dbReference type="OrthoDB" id="2418117at2"/>
<evidence type="ECO:0000313" key="3">
    <source>
        <dbReference type="Proteomes" id="UP000293854"/>
    </source>
</evidence>
<dbReference type="InterPro" id="IPR023351">
    <property type="entry name" value="YppE-like_sf"/>
</dbReference>
<dbReference type="AlphaFoldDB" id="A0A143P8D5"/>
<dbReference type="Gene3D" id="1.20.120.440">
    <property type="entry name" value="YppE-like"/>
    <property type="match status" value="1"/>
</dbReference>
<name>A0A143P8D5_9STAP</name>
<dbReference type="RefSeq" id="WP_052766726.1">
    <property type="nucleotide sequence ID" value="NZ_CP015114.1"/>
</dbReference>